<evidence type="ECO:0008006" key="3">
    <source>
        <dbReference type="Google" id="ProtNLM"/>
    </source>
</evidence>
<reference evidence="2" key="1">
    <citation type="submission" date="2013-07" db="EMBL/GenBank/DDBJ databases">
        <authorList>
            <person name="Geib S."/>
        </authorList>
    </citation>
    <scope>NUCLEOTIDE SEQUENCE</scope>
</reference>
<organism evidence="2">
    <name type="scientific">Ceratitis capitata</name>
    <name type="common">Mediterranean fruit fly</name>
    <name type="synonym">Tephritis capitata</name>
    <dbReference type="NCBI Taxonomy" id="7213"/>
    <lineage>
        <taxon>Eukaryota</taxon>
        <taxon>Metazoa</taxon>
        <taxon>Ecdysozoa</taxon>
        <taxon>Arthropoda</taxon>
        <taxon>Hexapoda</taxon>
        <taxon>Insecta</taxon>
        <taxon>Pterygota</taxon>
        <taxon>Neoptera</taxon>
        <taxon>Endopterygota</taxon>
        <taxon>Diptera</taxon>
        <taxon>Brachycera</taxon>
        <taxon>Muscomorpha</taxon>
        <taxon>Tephritoidea</taxon>
        <taxon>Tephritidae</taxon>
        <taxon>Ceratitis</taxon>
        <taxon>Ceratitis</taxon>
    </lineage>
</organism>
<proteinExistence type="evidence at transcript level"/>
<dbReference type="AlphaFoldDB" id="W8AZU4"/>
<dbReference type="SUPFAM" id="SSF47095">
    <property type="entry name" value="HMG-box"/>
    <property type="match status" value="1"/>
</dbReference>
<evidence type="ECO:0000256" key="1">
    <source>
        <dbReference type="SAM" id="MobiDB-lite"/>
    </source>
</evidence>
<dbReference type="OrthoDB" id="114660at2759"/>
<feature type="region of interest" description="Disordered" evidence="1">
    <location>
        <begin position="120"/>
        <end position="153"/>
    </location>
</feature>
<reference evidence="2" key="2">
    <citation type="journal article" date="2014" name="BMC Genomics">
        <title>A genomic perspective to assessing quality of mass-reared SIT flies used in Mediterranean fruit fly (Ceratitis capitata) eradication in California.</title>
        <authorList>
            <person name="Calla B."/>
            <person name="Hall B."/>
            <person name="Hou S."/>
            <person name="Geib S.M."/>
        </authorList>
    </citation>
    <scope>NUCLEOTIDE SEQUENCE</scope>
</reference>
<dbReference type="CDD" id="cd00084">
    <property type="entry name" value="HMG-box_SF"/>
    <property type="match status" value="1"/>
</dbReference>
<dbReference type="InterPro" id="IPR036910">
    <property type="entry name" value="HMG_box_dom_sf"/>
</dbReference>
<accession>W8AZU4</accession>
<sequence>MSGIWDKICEVFTTLVRPSRRKTRVTFSPSTLHREILRHTKFSACSNPFFNFLAEVRMKAGGGDFTNLGCGSLSPRESARIAKTAGRLWNAMSDEQKQPYRSIAMEQRKLKRLRRRRSLLTARKRRRRKPPVQCGFLLAPPSQKETRSSSTSVNSVCGEYDEVDDTSSTCSDGLGGRI</sequence>
<dbReference type="Gene3D" id="1.10.30.10">
    <property type="entry name" value="High mobility group box domain"/>
    <property type="match status" value="1"/>
</dbReference>
<dbReference type="GO" id="GO:0005634">
    <property type="term" value="C:nucleus"/>
    <property type="evidence" value="ECO:0007669"/>
    <property type="project" value="UniProtKB-ARBA"/>
</dbReference>
<dbReference type="EMBL" id="GAMC01016167">
    <property type="protein sequence ID" value="JAB90388.1"/>
    <property type="molecule type" value="mRNA"/>
</dbReference>
<feature type="compositionally biased region" description="Basic residues" evidence="1">
    <location>
        <begin position="120"/>
        <end position="130"/>
    </location>
</feature>
<protein>
    <recommendedName>
        <fullName evidence="3">HMG box domain-containing protein</fullName>
    </recommendedName>
</protein>
<name>W8AZU4_CERCA</name>
<evidence type="ECO:0000313" key="2">
    <source>
        <dbReference type="EMBL" id="JAB90388.1"/>
    </source>
</evidence>